<organism evidence="2 3">
    <name type="scientific">Xiphophorus couchianus</name>
    <name type="common">Monterrey platyfish</name>
    <dbReference type="NCBI Taxonomy" id="32473"/>
    <lineage>
        <taxon>Eukaryota</taxon>
        <taxon>Metazoa</taxon>
        <taxon>Chordata</taxon>
        <taxon>Craniata</taxon>
        <taxon>Vertebrata</taxon>
        <taxon>Euteleostomi</taxon>
        <taxon>Actinopterygii</taxon>
        <taxon>Neopterygii</taxon>
        <taxon>Teleostei</taxon>
        <taxon>Neoteleostei</taxon>
        <taxon>Acanthomorphata</taxon>
        <taxon>Ovalentaria</taxon>
        <taxon>Atherinomorphae</taxon>
        <taxon>Cyprinodontiformes</taxon>
        <taxon>Poeciliidae</taxon>
        <taxon>Poeciliinae</taxon>
        <taxon>Xiphophorus</taxon>
    </lineage>
</organism>
<dbReference type="Gene3D" id="1.10.1450.10">
    <property type="entry name" value="Tetraspanin"/>
    <property type="match status" value="1"/>
</dbReference>
<dbReference type="Ensembl" id="ENSXCOT00000020099.1">
    <property type="protein sequence ID" value="ENSXCOP00000019853.1"/>
    <property type="gene ID" value="ENSXCOG00000014903.1"/>
</dbReference>
<dbReference type="GeneTree" id="ENSGT00940000168547"/>
<reference evidence="2" key="1">
    <citation type="submission" date="2025-08" db="UniProtKB">
        <authorList>
            <consortium name="Ensembl"/>
        </authorList>
    </citation>
    <scope>IDENTIFICATION</scope>
</reference>
<evidence type="ECO:0000313" key="3">
    <source>
        <dbReference type="Proteomes" id="UP000261380"/>
    </source>
</evidence>
<feature type="transmembrane region" description="Helical" evidence="1">
    <location>
        <begin position="197"/>
        <end position="219"/>
    </location>
</feature>
<keyword evidence="3" id="KW-1185">Reference proteome</keyword>
<dbReference type="Proteomes" id="UP000261380">
    <property type="component" value="Unplaced"/>
</dbReference>
<feature type="transmembrane region" description="Helical" evidence="1">
    <location>
        <begin position="169"/>
        <end position="191"/>
    </location>
</feature>
<dbReference type="SUPFAM" id="SSF48652">
    <property type="entry name" value="Tetraspanin"/>
    <property type="match status" value="1"/>
</dbReference>
<evidence type="ECO:0000313" key="2">
    <source>
        <dbReference type="Ensembl" id="ENSXCOP00000019853.1"/>
    </source>
</evidence>
<keyword evidence="1" id="KW-0812">Transmembrane</keyword>
<reference evidence="2" key="2">
    <citation type="submission" date="2025-09" db="UniProtKB">
        <authorList>
            <consortium name="Ensembl"/>
        </authorList>
    </citation>
    <scope>IDENTIFICATION</scope>
</reference>
<keyword evidence="1" id="KW-0472">Membrane</keyword>
<sequence length="234" mass="26477">MNLGAVRLNLKNCFNQQKYPQNLYFPLKFTCVLLTYFSTTESYADIIFRFILLNRIISVAMMYVIEVGCLLLSVLGVFGACKGKRWCLILSSVCLQKRVVREEAKLLAMMPLTAPNKANRTLLHNIQEELECCGLIEGYKDWGASIPASCNCHYPGKCVMENNINNTQINILFTPFMLPCCFIPQPCLPIYLSELKLAFSLVMAIQFGSGVFWVTLLLYHIHIKLPLPCSALSE</sequence>
<feature type="transmembrane region" description="Helical" evidence="1">
    <location>
        <begin position="56"/>
        <end position="81"/>
    </location>
</feature>
<dbReference type="InterPro" id="IPR008952">
    <property type="entry name" value="Tetraspanin_EC2_sf"/>
</dbReference>
<accession>A0A3B5M6K3</accession>
<protein>
    <submittedName>
        <fullName evidence="2">Uncharacterized protein</fullName>
    </submittedName>
</protein>
<proteinExistence type="predicted"/>
<dbReference type="GO" id="GO:0016020">
    <property type="term" value="C:membrane"/>
    <property type="evidence" value="ECO:0007669"/>
    <property type="project" value="InterPro"/>
</dbReference>
<evidence type="ECO:0000256" key="1">
    <source>
        <dbReference type="SAM" id="Phobius"/>
    </source>
</evidence>
<name>A0A3B5M6K3_9TELE</name>
<keyword evidence="1" id="KW-1133">Transmembrane helix</keyword>
<dbReference type="AlphaFoldDB" id="A0A3B5M6K3"/>